<comment type="caution">
    <text evidence="6">The sequence shown here is derived from an EMBL/GenBank/DDBJ whole genome shotgun (WGS) entry which is preliminary data.</text>
</comment>
<dbReference type="Pfam" id="PF00902">
    <property type="entry name" value="TatC"/>
    <property type="match status" value="1"/>
</dbReference>
<feature type="transmembrane region" description="Helical" evidence="5">
    <location>
        <begin position="14"/>
        <end position="32"/>
    </location>
</feature>
<dbReference type="InterPro" id="IPR002033">
    <property type="entry name" value="TatC"/>
</dbReference>
<dbReference type="GO" id="GO:0033281">
    <property type="term" value="C:TAT protein transport complex"/>
    <property type="evidence" value="ECO:0007669"/>
    <property type="project" value="TreeGrafter"/>
</dbReference>
<evidence type="ECO:0000256" key="5">
    <source>
        <dbReference type="SAM" id="Phobius"/>
    </source>
</evidence>
<accession>A0A0F9H8S3</accession>
<proteinExistence type="predicted"/>
<evidence type="ECO:0000256" key="3">
    <source>
        <dbReference type="ARBA" id="ARBA00022989"/>
    </source>
</evidence>
<feature type="non-terminal residue" evidence="6">
    <location>
        <position position="1"/>
    </location>
</feature>
<dbReference type="PANTHER" id="PTHR30371">
    <property type="entry name" value="SEC-INDEPENDENT PROTEIN TRANSLOCASE PROTEIN TATC"/>
    <property type="match status" value="1"/>
</dbReference>
<dbReference type="GO" id="GO:0065002">
    <property type="term" value="P:intracellular protein transmembrane transport"/>
    <property type="evidence" value="ECO:0007669"/>
    <property type="project" value="TreeGrafter"/>
</dbReference>
<feature type="transmembrane region" description="Helical" evidence="5">
    <location>
        <begin position="70"/>
        <end position="90"/>
    </location>
</feature>
<dbReference type="AlphaFoldDB" id="A0A0F9H8S3"/>
<dbReference type="PANTHER" id="PTHR30371:SF0">
    <property type="entry name" value="SEC-INDEPENDENT PROTEIN TRANSLOCASE PROTEIN TATC, CHLOROPLASTIC-RELATED"/>
    <property type="match status" value="1"/>
</dbReference>
<reference evidence="6" key="1">
    <citation type="journal article" date="2015" name="Nature">
        <title>Complex archaea that bridge the gap between prokaryotes and eukaryotes.</title>
        <authorList>
            <person name="Spang A."/>
            <person name="Saw J.H."/>
            <person name="Jorgensen S.L."/>
            <person name="Zaremba-Niedzwiedzka K."/>
            <person name="Martijn J."/>
            <person name="Lind A.E."/>
            <person name="van Eijk R."/>
            <person name="Schleper C."/>
            <person name="Guy L."/>
            <person name="Ettema T.J."/>
        </authorList>
    </citation>
    <scope>NUCLEOTIDE SEQUENCE</scope>
</reference>
<protein>
    <submittedName>
        <fullName evidence="6">Uncharacterized protein</fullName>
    </submittedName>
</protein>
<evidence type="ECO:0000313" key="6">
    <source>
        <dbReference type="EMBL" id="KKL71552.1"/>
    </source>
</evidence>
<comment type="subcellular location">
    <subcellularLocation>
        <location evidence="1">Membrane</location>
        <topology evidence="1">Multi-pass membrane protein</topology>
    </subcellularLocation>
</comment>
<evidence type="ECO:0000256" key="4">
    <source>
        <dbReference type="ARBA" id="ARBA00023136"/>
    </source>
</evidence>
<feature type="transmembrane region" description="Helical" evidence="5">
    <location>
        <begin position="44"/>
        <end position="64"/>
    </location>
</feature>
<sequence>VILLDEYMKLLTSLFGWIGLVFLLPVIMNLLARFRILSYRRAKGVHRIVPWVVLFFSAIISPGLDGLLTVFVAVPMYLLYLVGLGGVWLAHPEEGNYLWLSTIGRWLRKVRDGIAWVLRRPVVMIRCVRWKVWEYGSGWWW</sequence>
<evidence type="ECO:0000256" key="1">
    <source>
        <dbReference type="ARBA" id="ARBA00004141"/>
    </source>
</evidence>
<dbReference type="GO" id="GO:0009977">
    <property type="term" value="F:proton motive force dependent protein transmembrane transporter activity"/>
    <property type="evidence" value="ECO:0007669"/>
    <property type="project" value="TreeGrafter"/>
</dbReference>
<keyword evidence="2 5" id="KW-0812">Transmembrane</keyword>
<keyword evidence="4 5" id="KW-0472">Membrane</keyword>
<evidence type="ECO:0000256" key="2">
    <source>
        <dbReference type="ARBA" id="ARBA00022692"/>
    </source>
</evidence>
<keyword evidence="3 5" id="KW-1133">Transmembrane helix</keyword>
<dbReference type="EMBL" id="LAZR01025556">
    <property type="protein sequence ID" value="KKL71552.1"/>
    <property type="molecule type" value="Genomic_DNA"/>
</dbReference>
<organism evidence="6">
    <name type="scientific">marine sediment metagenome</name>
    <dbReference type="NCBI Taxonomy" id="412755"/>
    <lineage>
        <taxon>unclassified sequences</taxon>
        <taxon>metagenomes</taxon>
        <taxon>ecological metagenomes</taxon>
    </lineage>
</organism>
<gene>
    <name evidence="6" type="ORF">LCGC14_2093820</name>
</gene>
<name>A0A0F9H8S3_9ZZZZ</name>
<dbReference type="GO" id="GO:0043953">
    <property type="term" value="P:protein transport by the Tat complex"/>
    <property type="evidence" value="ECO:0007669"/>
    <property type="project" value="TreeGrafter"/>
</dbReference>